<evidence type="ECO:0000313" key="2">
    <source>
        <dbReference type="Proteomes" id="UP001273531"/>
    </source>
</evidence>
<keyword evidence="1" id="KW-0238">DNA-binding</keyword>
<reference evidence="1 2" key="1">
    <citation type="submission" date="2023-10" db="EMBL/GenBank/DDBJ databases">
        <title>Sphingomonas sp. HF-S4 16S ribosomal RNA gene Genome sequencing and assembly.</title>
        <authorList>
            <person name="Lee H."/>
        </authorList>
    </citation>
    <scope>NUCLEOTIDE SEQUENCE [LARGE SCALE GENOMIC DNA]</scope>
    <source>
        <strain evidence="1 2">HF-S4</strain>
    </source>
</reference>
<comment type="caution">
    <text evidence="1">The sequence shown here is derived from an EMBL/GenBank/DDBJ whole genome shotgun (WGS) entry which is preliminary data.</text>
</comment>
<evidence type="ECO:0000313" key="1">
    <source>
        <dbReference type="EMBL" id="MDV3456048.1"/>
    </source>
</evidence>
<protein>
    <submittedName>
        <fullName evidence="1">Winged helix DNA-binding protein</fullName>
    </submittedName>
</protein>
<dbReference type="InterPro" id="IPR036388">
    <property type="entry name" value="WH-like_DNA-bd_sf"/>
</dbReference>
<accession>A0ABU3Y3R4</accession>
<dbReference type="Proteomes" id="UP001273531">
    <property type="component" value="Unassembled WGS sequence"/>
</dbReference>
<dbReference type="SUPFAM" id="SSF46785">
    <property type="entry name" value="Winged helix' DNA-binding domain"/>
    <property type="match status" value="1"/>
</dbReference>
<dbReference type="RefSeq" id="WP_317225248.1">
    <property type="nucleotide sequence ID" value="NZ_JAWJEJ010000001.1"/>
</dbReference>
<proteinExistence type="predicted"/>
<organism evidence="1 2">
    <name type="scientific">Sphingomonas agrestis</name>
    <dbReference type="NCBI Taxonomy" id="3080540"/>
    <lineage>
        <taxon>Bacteria</taxon>
        <taxon>Pseudomonadati</taxon>
        <taxon>Pseudomonadota</taxon>
        <taxon>Alphaproteobacteria</taxon>
        <taxon>Sphingomonadales</taxon>
        <taxon>Sphingomonadaceae</taxon>
        <taxon>Sphingomonas</taxon>
    </lineage>
</organism>
<name>A0ABU3Y3R4_9SPHN</name>
<dbReference type="InterPro" id="IPR036390">
    <property type="entry name" value="WH_DNA-bd_sf"/>
</dbReference>
<keyword evidence="2" id="KW-1185">Reference proteome</keyword>
<gene>
    <name evidence="1" type="ORF">RZN05_03570</name>
</gene>
<dbReference type="GO" id="GO:0003677">
    <property type="term" value="F:DNA binding"/>
    <property type="evidence" value="ECO:0007669"/>
    <property type="project" value="UniProtKB-KW"/>
</dbReference>
<sequence>MPVTAAIPRRLAPVPPATRVRQIIRLRRLRERYFGDDLFADPAWDMMLDLMVAQLEGKRVTVTSVCAAAAVPTATALRRLKMLTTRGIVERTSDPGNRRRTYLSLSEDTQRTMIRLLEGLDGRAAAAPTRGAFEAKDDRH</sequence>
<dbReference type="Gene3D" id="1.10.10.10">
    <property type="entry name" value="Winged helix-like DNA-binding domain superfamily/Winged helix DNA-binding domain"/>
    <property type="match status" value="1"/>
</dbReference>
<dbReference type="EMBL" id="JAWJEJ010000001">
    <property type="protein sequence ID" value="MDV3456048.1"/>
    <property type="molecule type" value="Genomic_DNA"/>
</dbReference>